<proteinExistence type="predicted"/>
<dbReference type="GO" id="GO:0003677">
    <property type="term" value="F:DNA binding"/>
    <property type="evidence" value="ECO:0007669"/>
    <property type="project" value="InterPro"/>
</dbReference>
<organism evidence="2 3">
    <name type="scientific">Vagococcus allomyrinae</name>
    <dbReference type="NCBI Taxonomy" id="2794353"/>
    <lineage>
        <taxon>Bacteria</taxon>
        <taxon>Bacillati</taxon>
        <taxon>Bacillota</taxon>
        <taxon>Bacilli</taxon>
        <taxon>Lactobacillales</taxon>
        <taxon>Enterococcaceae</taxon>
        <taxon>Vagococcus</taxon>
    </lineage>
</organism>
<gene>
    <name evidence="2" type="ORF">I6N95_26560</name>
</gene>
<evidence type="ECO:0000313" key="3">
    <source>
        <dbReference type="Proteomes" id="UP000674938"/>
    </source>
</evidence>
<protein>
    <submittedName>
        <fullName evidence="2">Helix-turn-helix domain-containing protein</fullName>
    </submittedName>
</protein>
<evidence type="ECO:0000259" key="1">
    <source>
        <dbReference type="PROSITE" id="PS51179"/>
    </source>
</evidence>
<dbReference type="RefSeq" id="WP_209533134.1">
    <property type="nucleotide sequence ID" value="NZ_JAEEGA010000033.1"/>
</dbReference>
<dbReference type="Proteomes" id="UP000674938">
    <property type="component" value="Unassembled WGS sequence"/>
</dbReference>
<evidence type="ECO:0000313" key="2">
    <source>
        <dbReference type="EMBL" id="MBP1044577.1"/>
    </source>
</evidence>
<reference evidence="2" key="1">
    <citation type="submission" date="2020-12" db="EMBL/GenBank/DDBJ databases">
        <title>Vagococcus allomyrinae sp. nov. and Enterococcus lavae sp. nov., isolated from the larvae of Allomyrina dichotoma.</title>
        <authorList>
            <person name="Lee S.D."/>
        </authorList>
    </citation>
    <scope>NUCLEOTIDE SEQUENCE</scope>
    <source>
        <strain evidence="2">BWB3-3</strain>
    </source>
</reference>
<sequence length="95" mass="10532">MTALEVYAARSGLTMYRISKISGLPPSTIKNAFKKTLGQTTIRTLQAIAKTVQASPGELLDELLEIEETIVRQELNDINELIKQQLIVLGYTIVD</sequence>
<dbReference type="Gene3D" id="1.10.260.40">
    <property type="entry name" value="lambda repressor-like DNA-binding domains"/>
    <property type="match status" value="1"/>
</dbReference>
<accession>A0A940SUQ3</accession>
<dbReference type="PROSITE" id="PS51179">
    <property type="entry name" value="POU_3"/>
    <property type="match status" value="1"/>
</dbReference>
<dbReference type="EMBL" id="JAEEGA010000033">
    <property type="protein sequence ID" value="MBP1044577.1"/>
    <property type="molecule type" value="Genomic_DNA"/>
</dbReference>
<dbReference type="InterPro" id="IPR010982">
    <property type="entry name" value="Lambda_DNA-bd_dom_sf"/>
</dbReference>
<dbReference type="AlphaFoldDB" id="A0A940SUQ3"/>
<dbReference type="InterPro" id="IPR000327">
    <property type="entry name" value="POU_dom"/>
</dbReference>
<name>A0A940SUQ3_9ENTE</name>
<dbReference type="Pfam" id="PF13443">
    <property type="entry name" value="HTH_26"/>
    <property type="match status" value="1"/>
</dbReference>
<dbReference type="InterPro" id="IPR001387">
    <property type="entry name" value="Cro/C1-type_HTH"/>
</dbReference>
<feature type="domain" description="POU-specific" evidence="1">
    <location>
        <begin position="67"/>
        <end position="95"/>
    </location>
</feature>
<dbReference type="SUPFAM" id="SSF47413">
    <property type="entry name" value="lambda repressor-like DNA-binding domains"/>
    <property type="match status" value="1"/>
</dbReference>
<keyword evidence="3" id="KW-1185">Reference proteome</keyword>
<comment type="caution">
    <text evidence="2">The sequence shown here is derived from an EMBL/GenBank/DDBJ whole genome shotgun (WGS) entry which is preliminary data.</text>
</comment>
<dbReference type="GO" id="GO:0003700">
    <property type="term" value="F:DNA-binding transcription factor activity"/>
    <property type="evidence" value="ECO:0007669"/>
    <property type="project" value="InterPro"/>
</dbReference>